<comment type="caution">
    <text evidence="7">The sequence shown here is derived from an EMBL/GenBank/DDBJ whole genome shotgun (WGS) entry which is preliminary data.</text>
</comment>
<feature type="transmembrane region" description="Helical" evidence="6">
    <location>
        <begin position="34"/>
        <end position="57"/>
    </location>
</feature>
<organism evidence="7 8">
    <name type="scientific">Candidatus Propionivibrio dominans</name>
    <dbReference type="NCBI Taxonomy" id="2954373"/>
    <lineage>
        <taxon>Bacteria</taxon>
        <taxon>Pseudomonadati</taxon>
        <taxon>Pseudomonadota</taxon>
        <taxon>Betaproteobacteria</taxon>
        <taxon>Rhodocyclales</taxon>
        <taxon>Rhodocyclaceae</taxon>
        <taxon>Propionivibrio</taxon>
    </lineage>
</organism>
<feature type="transmembrane region" description="Helical" evidence="6">
    <location>
        <begin position="88"/>
        <end position="110"/>
    </location>
</feature>
<feature type="transmembrane region" description="Helical" evidence="6">
    <location>
        <begin position="287"/>
        <end position="312"/>
    </location>
</feature>
<evidence type="ECO:0000256" key="4">
    <source>
        <dbReference type="ARBA" id="ARBA00022989"/>
    </source>
</evidence>
<keyword evidence="4 6" id="KW-1133">Transmembrane helix</keyword>
<sequence length="317" mass="33727">MGLYASSPRRRVAAAITLLALLALPWLMQTLDQGFYVSFASRVLIFALAATSLNLVIGFGGMISFGHAAFFGAGAYTVAILAEGGVHSAALAWPLALAVAALLALLIGAISLRTRGVYFIMITLAFAQMVFYLIVSLKSWGGDDGLLLLRRSTFGSLDLKDDTTFYFVVLATLALVLLALDRLAHSRFGRVIQSIRENETRMEALGYPVFSYKLVCFVIGGALAGLAGALLVNQSGLASPNLLHWMQSGTLMVMIVIGGVGSVFGGVVGAVLLLLCEEFFVEISPHWQIGLGLVLLAVVLWAPLGIAGLFGWGRSRE</sequence>
<dbReference type="InterPro" id="IPR001851">
    <property type="entry name" value="ABC_transp_permease"/>
</dbReference>
<gene>
    <name evidence="7" type="ORF">IPJ48_21770</name>
</gene>
<evidence type="ECO:0000256" key="1">
    <source>
        <dbReference type="ARBA" id="ARBA00004651"/>
    </source>
</evidence>
<protein>
    <submittedName>
        <fullName evidence="7">Branched-chain amino acid ABC transporter permease</fullName>
    </submittedName>
</protein>
<evidence type="ECO:0000256" key="3">
    <source>
        <dbReference type="ARBA" id="ARBA00022692"/>
    </source>
</evidence>
<feature type="transmembrane region" description="Helical" evidence="6">
    <location>
        <begin position="205"/>
        <end position="231"/>
    </location>
</feature>
<dbReference type="GO" id="GO:0005886">
    <property type="term" value="C:plasma membrane"/>
    <property type="evidence" value="ECO:0007669"/>
    <property type="project" value="UniProtKB-SubCell"/>
</dbReference>
<evidence type="ECO:0000256" key="2">
    <source>
        <dbReference type="ARBA" id="ARBA00022475"/>
    </source>
</evidence>
<keyword evidence="5 6" id="KW-0472">Membrane</keyword>
<evidence type="ECO:0000256" key="5">
    <source>
        <dbReference type="ARBA" id="ARBA00023136"/>
    </source>
</evidence>
<reference evidence="7" key="1">
    <citation type="submission" date="2020-10" db="EMBL/GenBank/DDBJ databases">
        <title>Connecting structure to function with the recovery of over 1000 high-quality activated sludge metagenome-assembled genomes encoding full-length rRNA genes using long-read sequencing.</title>
        <authorList>
            <person name="Singleton C.M."/>
            <person name="Petriglieri F."/>
            <person name="Kristensen J.M."/>
            <person name="Kirkegaard R.H."/>
            <person name="Michaelsen T.Y."/>
            <person name="Andersen M.H."/>
            <person name="Karst S.M."/>
            <person name="Dueholm M.S."/>
            <person name="Nielsen P.H."/>
            <person name="Albertsen M."/>
        </authorList>
    </citation>
    <scope>NUCLEOTIDE SEQUENCE</scope>
    <source>
        <strain evidence="7">EsbW_18-Q3-R4-48_MAXAC.044</strain>
    </source>
</reference>
<proteinExistence type="predicted"/>
<feature type="transmembrane region" description="Helical" evidence="6">
    <location>
        <begin position="251"/>
        <end position="275"/>
    </location>
</feature>
<dbReference type="GO" id="GO:0015658">
    <property type="term" value="F:branched-chain amino acid transmembrane transporter activity"/>
    <property type="evidence" value="ECO:0007669"/>
    <property type="project" value="InterPro"/>
</dbReference>
<dbReference type="InterPro" id="IPR043428">
    <property type="entry name" value="LivM-like"/>
</dbReference>
<feature type="transmembrane region" description="Helical" evidence="6">
    <location>
        <begin position="64"/>
        <end position="82"/>
    </location>
</feature>
<dbReference type="EMBL" id="JADJNC010000067">
    <property type="protein sequence ID" value="MBK7425501.1"/>
    <property type="molecule type" value="Genomic_DNA"/>
</dbReference>
<evidence type="ECO:0000313" key="8">
    <source>
        <dbReference type="Proteomes" id="UP000886602"/>
    </source>
</evidence>
<feature type="transmembrane region" description="Helical" evidence="6">
    <location>
        <begin position="117"/>
        <end position="135"/>
    </location>
</feature>
<feature type="transmembrane region" description="Helical" evidence="6">
    <location>
        <begin position="12"/>
        <end position="28"/>
    </location>
</feature>
<comment type="subcellular location">
    <subcellularLocation>
        <location evidence="1">Cell membrane</location>
        <topology evidence="1">Multi-pass membrane protein</topology>
    </subcellularLocation>
</comment>
<dbReference type="Proteomes" id="UP000886602">
    <property type="component" value="Unassembled WGS sequence"/>
</dbReference>
<keyword evidence="2" id="KW-1003">Cell membrane</keyword>
<accession>A0A9D7FPI0</accession>
<dbReference type="CDD" id="cd06581">
    <property type="entry name" value="TM_PBP1_LivM_like"/>
    <property type="match status" value="1"/>
</dbReference>
<evidence type="ECO:0000313" key="7">
    <source>
        <dbReference type="EMBL" id="MBK7425501.1"/>
    </source>
</evidence>
<dbReference type="PANTHER" id="PTHR30482:SF17">
    <property type="entry name" value="ABC TRANSPORTER ATP-BINDING PROTEIN"/>
    <property type="match status" value="1"/>
</dbReference>
<feature type="transmembrane region" description="Helical" evidence="6">
    <location>
        <begin position="164"/>
        <end position="184"/>
    </location>
</feature>
<evidence type="ECO:0000256" key="6">
    <source>
        <dbReference type="SAM" id="Phobius"/>
    </source>
</evidence>
<dbReference type="Pfam" id="PF02653">
    <property type="entry name" value="BPD_transp_2"/>
    <property type="match status" value="1"/>
</dbReference>
<dbReference type="PANTHER" id="PTHR30482">
    <property type="entry name" value="HIGH-AFFINITY BRANCHED-CHAIN AMINO ACID TRANSPORT SYSTEM PERMEASE"/>
    <property type="match status" value="1"/>
</dbReference>
<name>A0A9D7FPI0_9RHOO</name>
<keyword evidence="3 6" id="KW-0812">Transmembrane</keyword>
<dbReference type="AlphaFoldDB" id="A0A9D7FPI0"/>